<evidence type="ECO:0000259" key="1">
    <source>
        <dbReference type="Pfam" id="PF22513"/>
    </source>
</evidence>
<reference evidence="2 3" key="1">
    <citation type="submission" date="2018-10" db="EMBL/GenBank/DDBJ databases">
        <title>Genomic Encyclopedia of Type Strains, Phase IV (KMG-IV): sequencing the most valuable type-strain genomes for metagenomic binning, comparative biology and taxonomic classification.</title>
        <authorList>
            <person name="Goeker M."/>
        </authorList>
    </citation>
    <scope>NUCLEOTIDE SEQUENCE [LARGE SCALE GENOMIC DNA]</scope>
    <source>
        <strain evidence="2 3">DSM 4734</strain>
    </source>
</reference>
<feature type="domain" description="Antitoxin FitA-like ribbon-helix-helix" evidence="1">
    <location>
        <begin position="3"/>
        <end position="39"/>
    </location>
</feature>
<dbReference type="RefSeq" id="WP_147422709.1">
    <property type="nucleotide sequence ID" value="NZ_RBIM01000007.1"/>
</dbReference>
<proteinExistence type="predicted"/>
<evidence type="ECO:0000313" key="2">
    <source>
        <dbReference type="EMBL" id="RKQ95116.1"/>
    </source>
</evidence>
<dbReference type="InterPro" id="IPR053853">
    <property type="entry name" value="FitA-like_RHH"/>
</dbReference>
<dbReference type="GO" id="GO:0006355">
    <property type="term" value="P:regulation of DNA-templated transcription"/>
    <property type="evidence" value="ECO:0007669"/>
    <property type="project" value="InterPro"/>
</dbReference>
<dbReference type="OrthoDB" id="2389872at2"/>
<dbReference type="InterPro" id="IPR010985">
    <property type="entry name" value="Ribbon_hlx_hlx"/>
</dbReference>
<dbReference type="SUPFAM" id="SSF47598">
    <property type="entry name" value="Ribbon-helix-helix"/>
    <property type="match status" value="1"/>
</dbReference>
<comment type="caution">
    <text evidence="2">The sequence shown here is derived from an EMBL/GenBank/DDBJ whole genome shotgun (WGS) entry which is preliminary data.</text>
</comment>
<name>A0A495D0V6_9PROT</name>
<evidence type="ECO:0000313" key="3">
    <source>
        <dbReference type="Proteomes" id="UP000273675"/>
    </source>
</evidence>
<organism evidence="2 3">
    <name type="scientific">Maricaulis maris</name>
    <dbReference type="NCBI Taxonomy" id="74318"/>
    <lineage>
        <taxon>Bacteria</taxon>
        <taxon>Pseudomonadati</taxon>
        <taxon>Pseudomonadota</taxon>
        <taxon>Alphaproteobacteria</taxon>
        <taxon>Maricaulales</taxon>
        <taxon>Maricaulaceae</taxon>
        <taxon>Maricaulis</taxon>
    </lineage>
</organism>
<dbReference type="Pfam" id="PF22513">
    <property type="entry name" value="FitA-like_RHH"/>
    <property type="match status" value="1"/>
</dbReference>
<sequence>MGQVIIRNLDDAVVANLKRMAARDGKSLEQFLREVLEERTYRDKETFLEFARGVRERCRPSDLDPTDLIREDRDR</sequence>
<dbReference type="AlphaFoldDB" id="A0A495D0V6"/>
<accession>A0A495D0V6</accession>
<dbReference type="Proteomes" id="UP000273675">
    <property type="component" value="Unassembled WGS sequence"/>
</dbReference>
<protein>
    <recommendedName>
        <fullName evidence="1">Antitoxin FitA-like ribbon-helix-helix domain-containing protein</fullName>
    </recommendedName>
</protein>
<gene>
    <name evidence="2" type="ORF">C7435_2803</name>
</gene>
<dbReference type="EMBL" id="RBIM01000007">
    <property type="protein sequence ID" value="RKQ95116.1"/>
    <property type="molecule type" value="Genomic_DNA"/>
</dbReference>